<gene>
    <name evidence="2" type="ORF">D174_05345</name>
</gene>
<reference evidence="2 3" key="1">
    <citation type="journal article" date="2014" name="Genome Announc.">
        <title>Complete Genome Sequence of Sterol-Transforming Mycobacterium neoaurum Strain VKM Ac-1815D.</title>
        <authorList>
            <person name="Shtratnikova V.Y."/>
            <person name="Bragin E.Y."/>
            <person name="Dovbnya D.V."/>
            <person name="Pekov Y.A."/>
            <person name="Schelkunov M.I."/>
            <person name="Strizhov N."/>
            <person name="Ivashina T.V."/>
            <person name="Ashapkin V.V."/>
            <person name="Donova M.V."/>
        </authorList>
    </citation>
    <scope>NUCLEOTIDE SEQUENCE [LARGE SCALE GENOMIC DNA]</scope>
    <source>
        <strain evidence="2 3">VKM Ac-1815D</strain>
    </source>
</reference>
<dbReference type="Pfam" id="PF10783">
    <property type="entry name" value="DUF2599"/>
    <property type="match status" value="1"/>
</dbReference>
<sequence>MRHRDIAAVVLCSAGLLLAGPAAISTAETEPAYIDHTEWVQWGDLKSLRVYPTALGRSQAAIPGTQAQQNQAWSQVLSLAPEADIPGMQSQFNCHWQFAEFVEPGKTSWNLEPWRPVVSDAELVAAGCNPGGTEEPF</sequence>
<keyword evidence="3" id="KW-1185">Reference proteome</keyword>
<protein>
    <recommendedName>
        <fullName evidence="4">DUF2599 domain-containing protein</fullName>
    </recommendedName>
</protein>
<dbReference type="InterPro" id="IPR019719">
    <property type="entry name" value="DUF2599"/>
</dbReference>
<evidence type="ECO:0000313" key="3">
    <source>
        <dbReference type="Proteomes" id="UP000018763"/>
    </source>
</evidence>
<evidence type="ECO:0008006" key="4">
    <source>
        <dbReference type="Google" id="ProtNLM"/>
    </source>
</evidence>
<dbReference type="HOGENOM" id="CLU_127583_1_0_11"/>
<dbReference type="AlphaFoldDB" id="V5X7T5"/>
<dbReference type="RefSeq" id="WP_019513788.1">
    <property type="nucleotide sequence ID" value="NC_023036.2"/>
</dbReference>
<feature type="signal peptide" evidence="1">
    <location>
        <begin position="1"/>
        <end position="27"/>
    </location>
</feature>
<name>V5X7T5_MYCNE</name>
<dbReference type="EMBL" id="CP006936">
    <property type="protein sequence ID" value="AHC24042.1"/>
    <property type="molecule type" value="Genomic_DNA"/>
</dbReference>
<dbReference type="KEGG" id="mne:D174_05345"/>
<keyword evidence="1" id="KW-0732">Signal</keyword>
<evidence type="ECO:0000256" key="1">
    <source>
        <dbReference type="SAM" id="SignalP"/>
    </source>
</evidence>
<accession>V5X7T5</accession>
<proteinExistence type="predicted"/>
<dbReference type="GeneID" id="43448930"/>
<dbReference type="Proteomes" id="UP000018763">
    <property type="component" value="Chromosome"/>
</dbReference>
<feature type="chain" id="PRO_5004743668" description="DUF2599 domain-containing protein" evidence="1">
    <location>
        <begin position="28"/>
        <end position="137"/>
    </location>
</feature>
<dbReference type="eggNOG" id="ENOG5033526">
    <property type="taxonomic scope" value="Bacteria"/>
</dbReference>
<organism evidence="2 3">
    <name type="scientific">Mycolicibacterium neoaurum VKM Ac-1815D</name>
    <dbReference type="NCBI Taxonomy" id="700508"/>
    <lineage>
        <taxon>Bacteria</taxon>
        <taxon>Bacillati</taxon>
        <taxon>Actinomycetota</taxon>
        <taxon>Actinomycetes</taxon>
        <taxon>Mycobacteriales</taxon>
        <taxon>Mycobacteriaceae</taxon>
        <taxon>Mycolicibacterium</taxon>
    </lineage>
</organism>
<evidence type="ECO:0000313" key="2">
    <source>
        <dbReference type="EMBL" id="AHC24042.1"/>
    </source>
</evidence>